<dbReference type="PANTHER" id="PTHR30619">
    <property type="entry name" value="DNA INTERNALIZATION/COMPETENCE PROTEIN COMEC/REC2"/>
    <property type="match status" value="1"/>
</dbReference>
<dbReference type="EMBL" id="JACHIH010000031">
    <property type="protein sequence ID" value="MBB5049159.1"/>
    <property type="molecule type" value="Genomic_DNA"/>
</dbReference>
<proteinExistence type="predicted"/>
<dbReference type="SUPFAM" id="SSF56281">
    <property type="entry name" value="Metallo-hydrolase/oxidoreductase"/>
    <property type="match status" value="1"/>
</dbReference>
<keyword evidence="3" id="KW-1185">Reference proteome</keyword>
<reference evidence="2 3" key="1">
    <citation type="submission" date="2020-08" db="EMBL/GenBank/DDBJ databases">
        <title>Genomic Encyclopedia of Type Strains, Phase IV (KMG-IV): sequencing the most valuable type-strain genomes for metagenomic binning, comparative biology and taxonomic classification.</title>
        <authorList>
            <person name="Goeker M."/>
        </authorList>
    </citation>
    <scope>NUCLEOTIDE SEQUENCE [LARGE SCALE GENOMIC DNA]</scope>
    <source>
        <strain evidence="2 3">DSM 12706</strain>
    </source>
</reference>
<dbReference type="InterPro" id="IPR052159">
    <property type="entry name" value="Competence_DNA_uptake"/>
</dbReference>
<dbReference type="PANTHER" id="PTHR30619:SF1">
    <property type="entry name" value="RECOMBINATION PROTEIN 2"/>
    <property type="match status" value="1"/>
</dbReference>
<dbReference type="Pfam" id="PF00753">
    <property type="entry name" value="Lactamase_B"/>
    <property type="match status" value="1"/>
</dbReference>
<dbReference type="RefSeq" id="WP_184261029.1">
    <property type="nucleotide sequence ID" value="NZ_JACHIH010000031.1"/>
</dbReference>
<sequence length="367" mass="39806">MFKLHVVQARFGDCLVLEAGSKQVPHFVLIDGGPPGNYAADLAPALQDIVGDGGKLDLVVISHIDTDHIVGVLELLAAIESDTVSEREPRQRIGGLWHNSFDRTLDPTGDLAQRMQSLMMTADMAEVAMPLSADAFYGLKEGNWLRRMGRKLAIPINAGFPDDLIMVETAAVVTLAPLELRIAGPDRDNLGKLRAEWLAWLEKAAEQMTSDPAAAATADSSIPNLSSIVVLASCDGRTVLLTGDARGDHIIDGLRAAKLSDSGKLHVDVLKVQHHGSDRNATRAFFEAITADTYVLSADGRDGNPDYETLKGIVETAHQQGRRITLLFTNESAASKKLKRTLKPSDYNYQVMMLDGARHHVTLTLSE</sequence>
<dbReference type="InterPro" id="IPR001279">
    <property type="entry name" value="Metallo-B-lactamas"/>
</dbReference>
<name>A0A7W8E082_9BRAD</name>
<comment type="caution">
    <text evidence="2">The sequence shown here is derived from an EMBL/GenBank/DDBJ whole genome shotgun (WGS) entry which is preliminary data.</text>
</comment>
<dbReference type="AlphaFoldDB" id="A0A7W8E082"/>
<evidence type="ECO:0000313" key="2">
    <source>
        <dbReference type="EMBL" id="MBB5049159.1"/>
    </source>
</evidence>
<evidence type="ECO:0000259" key="1">
    <source>
        <dbReference type="Pfam" id="PF00753"/>
    </source>
</evidence>
<organism evidence="2 3">
    <name type="scientific">Rhodopseudomonas rhenobacensis</name>
    <dbReference type="NCBI Taxonomy" id="87461"/>
    <lineage>
        <taxon>Bacteria</taxon>
        <taxon>Pseudomonadati</taxon>
        <taxon>Pseudomonadota</taxon>
        <taxon>Alphaproteobacteria</taxon>
        <taxon>Hyphomicrobiales</taxon>
        <taxon>Nitrobacteraceae</taxon>
        <taxon>Rhodopseudomonas</taxon>
    </lineage>
</organism>
<feature type="domain" description="Metallo-beta-lactamase" evidence="1">
    <location>
        <begin position="28"/>
        <end position="96"/>
    </location>
</feature>
<evidence type="ECO:0000313" key="3">
    <source>
        <dbReference type="Proteomes" id="UP000542353"/>
    </source>
</evidence>
<dbReference type="Gene3D" id="3.60.15.10">
    <property type="entry name" value="Ribonuclease Z/Hydroxyacylglutathione hydrolase-like"/>
    <property type="match status" value="1"/>
</dbReference>
<protein>
    <recommendedName>
        <fullName evidence="1">Metallo-beta-lactamase domain-containing protein</fullName>
    </recommendedName>
</protein>
<dbReference type="InterPro" id="IPR036866">
    <property type="entry name" value="RibonucZ/Hydroxyglut_hydro"/>
</dbReference>
<gene>
    <name evidence="2" type="ORF">HNR60_003933</name>
</gene>
<dbReference type="Proteomes" id="UP000542353">
    <property type="component" value="Unassembled WGS sequence"/>
</dbReference>
<accession>A0A7W8E082</accession>